<feature type="transmembrane region" description="Helical" evidence="1">
    <location>
        <begin position="33"/>
        <end position="56"/>
    </location>
</feature>
<evidence type="ECO:0000256" key="1">
    <source>
        <dbReference type="SAM" id="Phobius"/>
    </source>
</evidence>
<evidence type="ECO:0000313" key="3">
    <source>
        <dbReference type="Proteomes" id="UP000515847"/>
    </source>
</evidence>
<reference evidence="2 3" key="1">
    <citation type="journal article" date="2019" name="Front. Microbiol.">
        <title>Thermoanaerosceptrum fracticalcis gen. nov. sp. nov., a Novel Fumarate-Fermenting Microorganism From a Deep Fractured Carbonate Aquifer of the US Great Basin.</title>
        <authorList>
            <person name="Hamilton-Brehm S.D."/>
            <person name="Stewart L.E."/>
            <person name="Zavarin M."/>
            <person name="Caldwell M."/>
            <person name="Lawson P.A."/>
            <person name="Onstott T.C."/>
            <person name="Grzymski J."/>
            <person name="Neveux I."/>
            <person name="Lollar B.S."/>
            <person name="Russell C.E."/>
            <person name="Moser D.P."/>
        </authorList>
    </citation>
    <scope>NUCLEOTIDE SEQUENCE [LARGE SCALE GENOMIC DNA]</scope>
    <source>
        <strain evidence="2 3">DRI-13</strain>
    </source>
</reference>
<dbReference type="RefSeq" id="WP_034425347.1">
    <property type="nucleotide sequence ID" value="NZ_CP045798.1"/>
</dbReference>
<keyword evidence="1" id="KW-0472">Membrane</keyword>
<dbReference type="InterPro" id="IPR010001">
    <property type="entry name" value="BofA"/>
</dbReference>
<sequence length="87" mass="9377">MEVGVILATLLLLVMLFFIIRLVVGPLKVLSRLFVNCAIALVALIVINFIGSYIGIHLPINPVSVIGIGILGIPGLLLFAFLSYLFI</sequence>
<feature type="transmembrane region" description="Helical" evidence="1">
    <location>
        <begin position="6"/>
        <end position="24"/>
    </location>
</feature>
<dbReference type="Proteomes" id="UP000515847">
    <property type="component" value="Chromosome"/>
</dbReference>
<feature type="transmembrane region" description="Helical" evidence="1">
    <location>
        <begin position="62"/>
        <end position="86"/>
    </location>
</feature>
<organism evidence="2 3">
    <name type="scientific">Thermanaerosceptrum fracticalcis</name>
    <dbReference type="NCBI Taxonomy" id="1712410"/>
    <lineage>
        <taxon>Bacteria</taxon>
        <taxon>Bacillati</taxon>
        <taxon>Bacillota</taxon>
        <taxon>Clostridia</taxon>
        <taxon>Eubacteriales</taxon>
        <taxon>Peptococcaceae</taxon>
        <taxon>Thermanaerosceptrum</taxon>
    </lineage>
</organism>
<proteinExistence type="predicted"/>
<keyword evidence="1" id="KW-0812">Transmembrane</keyword>
<dbReference type="Pfam" id="PF07441">
    <property type="entry name" value="BofA"/>
    <property type="match status" value="1"/>
</dbReference>
<evidence type="ECO:0000313" key="2">
    <source>
        <dbReference type="EMBL" id="QNB47257.1"/>
    </source>
</evidence>
<name>A0A7G6E5A3_THEFR</name>
<keyword evidence="3" id="KW-1185">Reference proteome</keyword>
<dbReference type="NCBIfam" id="TIGR02862">
    <property type="entry name" value="spore_BofA"/>
    <property type="match status" value="1"/>
</dbReference>
<gene>
    <name evidence="2" type="primary">bofA</name>
    <name evidence="2" type="ORF">BR63_13725</name>
</gene>
<protein>
    <submittedName>
        <fullName evidence="2">Pro-sigmaK processing inhibitor BofA</fullName>
    </submittedName>
</protein>
<dbReference type="KEGG" id="tfr:BR63_13725"/>
<dbReference type="EMBL" id="CP045798">
    <property type="protein sequence ID" value="QNB47257.1"/>
    <property type="molecule type" value="Genomic_DNA"/>
</dbReference>
<keyword evidence="1" id="KW-1133">Transmembrane helix</keyword>
<accession>A0A7G6E5A3</accession>
<dbReference type="OrthoDB" id="1699162at2"/>
<dbReference type="AlphaFoldDB" id="A0A7G6E5A3"/>